<accession>A0A4Q1SI20</accession>
<organism evidence="3 4">
    <name type="scientific">Silvibacterium dinghuense</name>
    <dbReference type="NCBI Taxonomy" id="1560006"/>
    <lineage>
        <taxon>Bacteria</taxon>
        <taxon>Pseudomonadati</taxon>
        <taxon>Acidobacteriota</taxon>
        <taxon>Terriglobia</taxon>
        <taxon>Terriglobales</taxon>
        <taxon>Acidobacteriaceae</taxon>
        <taxon>Silvibacterium</taxon>
    </lineage>
</organism>
<dbReference type="PROSITE" id="PS50853">
    <property type="entry name" value="FN3"/>
    <property type="match status" value="1"/>
</dbReference>
<name>A0A4Q1SI20_9BACT</name>
<feature type="compositionally biased region" description="Basic and acidic residues" evidence="1">
    <location>
        <begin position="350"/>
        <end position="362"/>
    </location>
</feature>
<proteinExistence type="predicted"/>
<dbReference type="InterPro" id="IPR003961">
    <property type="entry name" value="FN3_dom"/>
</dbReference>
<dbReference type="Proteomes" id="UP000290253">
    <property type="component" value="Unassembled WGS sequence"/>
</dbReference>
<gene>
    <name evidence="3" type="ORF">ESZ00_04750</name>
</gene>
<dbReference type="AlphaFoldDB" id="A0A4Q1SI20"/>
<reference evidence="3 4" key="1">
    <citation type="journal article" date="2016" name="Int. J. Syst. Evol. Microbiol.">
        <title>Acidipila dinghuensis sp. nov., an acidobacterium isolated from forest soil.</title>
        <authorList>
            <person name="Jiang Y.W."/>
            <person name="Wang J."/>
            <person name="Chen M.H."/>
            <person name="Lv Y.Y."/>
            <person name="Qiu L.H."/>
        </authorList>
    </citation>
    <scope>NUCLEOTIDE SEQUENCE [LARGE SCALE GENOMIC DNA]</scope>
    <source>
        <strain evidence="3 4">DHOF10</strain>
    </source>
</reference>
<feature type="region of interest" description="Disordered" evidence="1">
    <location>
        <begin position="312"/>
        <end position="371"/>
    </location>
</feature>
<evidence type="ECO:0000259" key="2">
    <source>
        <dbReference type="PROSITE" id="PS50853"/>
    </source>
</evidence>
<dbReference type="InterPro" id="IPR036116">
    <property type="entry name" value="FN3_sf"/>
</dbReference>
<sequence length="371" mass="39646">MSGKTRLFSMLRFSPAVITAPAAAALFWMTGCGMEASPMPPSLKLPAPVTDLTGSRAGNEVSLHWTMPKRDTEKVMLKGHQRVVICRHLDNGPCQSAGEILVEPQAKASYTDHLPAVLATGPAQQLVYTVELKNHAGKDAGPSNHVFLAAGEAPGRVEDLGAHTSADGIVLSWAQQPGNNTFRIHRELVTDPKAKAVKPDESAGVPAPEQQILELSGKDKGNALDRDAALDHTYHYEVDRVAHYSFSGHDIEITSAPSATVTLDARDTFPPRVPTDLQAVPDADAGSIDLSWSPGTEPDLAGYRVYRRDAGSSEAPVRISPDGPDAVVSPSFRDTKAQAGHRYAYSVSAIDHDGNESARSPEVEEGLPQTQ</sequence>
<dbReference type="SUPFAM" id="SSF49265">
    <property type="entry name" value="Fibronectin type III"/>
    <property type="match status" value="1"/>
</dbReference>
<keyword evidence="4" id="KW-1185">Reference proteome</keyword>
<dbReference type="RefSeq" id="WP_129207005.1">
    <property type="nucleotide sequence ID" value="NZ_BMGU01000001.1"/>
</dbReference>
<dbReference type="InterPro" id="IPR013783">
    <property type="entry name" value="Ig-like_fold"/>
</dbReference>
<dbReference type="EMBL" id="SDMK01000001">
    <property type="protein sequence ID" value="RXS97226.1"/>
    <property type="molecule type" value="Genomic_DNA"/>
</dbReference>
<dbReference type="OrthoDB" id="116812at2"/>
<evidence type="ECO:0000313" key="3">
    <source>
        <dbReference type="EMBL" id="RXS97226.1"/>
    </source>
</evidence>
<comment type="caution">
    <text evidence="3">The sequence shown here is derived from an EMBL/GenBank/DDBJ whole genome shotgun (WGS) entry which is preliminary data.</text>
</comment>
<feature type="domain" description="Fibronectin type-III" evidence="2">
    <location>
        <begin position="273"/>
        <end position="370"/>
    </location>
</feature>
<dbReference type="PROSITE" id="PS51257">
    <property type="entry name" value="PROKAR_LIPOPROTEIN"/>
    <property type="match status" value="1"/>
</dbReference>
<protein>
    <submittedName>
        <fullName evidence="3">Fibronectin type III domain-containing protein</fullName>
    </submittedName>
</protein>
<dbReference type="Gene3D" id="2.60.40.10">
    <property type="entry name" value="Immunoglobulins"/>
    <property type="match status" value="1"/>
</dbReference>
<dbReference type="CDD" id="cd00063">
    <property type="entry name" value="FN3"/>
    <property type="match status" value="1"/>
</dbReference>
<dbReference type="SMART" id="SM00060">
    <property type="entry name" value="FN3"/>
    <property type="match status" value="2"/>
</dbReference>
<evidence type="ECO:0000256" key="1">
    <source>
        <dbReference type="SAM" id="MobiDB-lite"/>
    </source>
</evidence>
<evidence type="ECO:0000313" key="4">
    <source>
        <dbReference type="Proteomes" id="UP000290253"/>
    </source>
</evidence>